<feature type="transmembrane region" description="Helical" evidence="5">
    <location>
        <begin position="230"/>
        <end position="249"/>
    </location>
</feature>
<organism evidence="7 8">
    <name type="scientific">Robiginitalea marina</name>
    <dbReference type="NCBI Taxonomy" id="2954105"/>
    <lineage>
        <taxon>Bacteria</taxon>
        <taxon>Pseudomonadati</taxon>
        <taxon>Bacteroidota</taxon>
        <taxon>Flavobacteriia</taxon>
        <taxon>Flavobacteriales</taxon>
        <taxon>Flavobacteriaceae</taxon>
        <taxon>Robiginitalea</taxon>
    </lineage>
</organism>
<keyword evidence="7" id="KW-0436">Ligase</keyword>
<keyword evidence="8" id="KW-1185">Reference proteome</keyword>
<dbReference type="RefSeq" id="WP_252740614.1">
    <property type="nucleotide sequence ID" value="NZ_JAMXIB010000003.1"/>
</dbReference>
<feature type="transmembrane region" description="Helical" evidence="5">
    <location>
        <begin position="12"/>
        <end position="40"/>
    </location>
</feature>
<sequence length="417" mass="47561">MAVNWKDRATYFGIIALGIPFSISIGNLFLFLGGAGLLFLTLKQSRYSFKISSPNIAWLYPLSFFGMVLTSALFSGDVVRGMVQVDKHLVVALYGLIFMFCSPVGRDEYEFTLKAFTAGTFLVCGLLLLAAIIKFIGSGDSEVFFFFEFGAFLDLHPVYIAINLVISSLYLIHEYSKKPRSKEQTLLFVGVQIIFVTGLLLCASKAVLVIFAIMATVEFFLALRKKSQKLIGVLIIGILLTGAFAIPQLHKRFSEGLHFDLEEFRPVSDLSEAKVFSNEEKANISDLEIRYLLWSIGLHHWDDDRVYLFGYGIGDVQHYLDYYYMYYGLAPSWFEGYNLHNQYLQYLITYGIVGFCLFIAYLLISYRNALITRNRLHLYFLILISGIFIFECLLSRNKGLAIFIFLNTIFLSRNYIK</sequence>
<evidence type="ECO:0000256" key="5">
    <source>
        <dbReference type="SAM" id="Phobius"/>
    </source>
</evidence>
<feature type="transmembrane region" description="Helical" evidence="5">
    <location>
        <begin position="185"/>
        <end position="201"/>
    </location>
</feature>
<comment type="caution">
    <text evidence="7">The sequence shown here is derived from an EMBL/GenBank/DDBJ whole genome shotgun (WGS) entry which is preliminary data.</text>
</comment>
<feature type="domain" description="O-antigen ligase-related" evidence="6">
    <location>
        <begin position="193"/>
        <end position="359"/>
    </location>
</feature>
<dbReference type="EMBL" id="JAMXIB010000003">
    <property type="protein sequence ID" value="MCO5724233.1"/>
    <property type="molecule type" value="Genomic_DNA"/>
</dbReference>
<feature type="transmembrane region" description="Helical" evidence="5">
    <location>
        <begin position="343"/>
        <end position="364"/>
    </location>
</feature>
<evidence type="ECO:0000256" key="1">
    <source>
        <dbReference type="ARBA" id="ARBA00004141"/>
    </source>
</evidence>
<keyword evidence="3 5" id="KW-1133">Transmembrane helix</keyword>
<feature type="transmembrane region" description="Helical" evidence="5">
    <location>
        <begin position="116"/>
        <end position="136"/>
    </location>
</feature>
<evidence type="ECO:0000256" key="4">
    <source>
        <dbReference type="ARBA" id="ARBA00023136"/>
    </source>
</evidence>
<dbReference type="InterPro" id="IPR007016">
    <property type="entry name" value="O-antigen_ligase-rel_domated"/>
</dbReference>
<evidence type="ECO:0000259" key="6">
    <source>
        <dbReference type="Pfam" id="PF04932"/>
    </source>
</evidence>
<evidence type="ECO:0000313" key="8">
    <source>
        <dbReference type="Proteomes" id="UP001206312"/>
    </source>
</evidence>
<evidence type="ECO:0000256" key="2">
    <source>
        <dbReference type="ARBA" id="ARBA00022692"/>
    </source>
</evidence>
<gene>
    <name evidence="7" type="ORF">NG653_05165</name>
</gene>
<feature type="transmembrane region" description="Helical" evidence="5">
    <location>
        <begin position="56"/>
        <end position="76"/>
    </location>
</feature>
<evidence type="ECO:0000256" key="3">
    <source>
        <dbReference type="ARBA" id="ARBA00022989"/>
    </source>
</evidence>
<dbReference type="InterPro" id="IPR051533">
    <property type="entry name" value="WaaL-like"/>
</dbReference>
<dbReference type="PANTHER" id="PTHR37422">
    <property type="entry name" value="TEICHURONIC ACID BIOSYNTHESIS PROTEIN TUAE"/>
    <property type="match status" value="1"/>
</dbReference>
<keyword evidence="2 5" id="KW-0812">Transmembrane</keyword>
<dbReference type="GO" id="GO:0016874">
    <property type="term" value="F:ligase activity"/>
    <property type="evidence" value="ECO:0007669"/>
    <property type="project" value="UniProtKB-KW"/>
</dbReference>
<proteinExistence type="predicted"/>
<accession>A0ABT1AVZ7</accession>
<name>A0ABT1AVZ7_9FLAO</name>
<protein>
    <submittedName>
        <fullName evidence="7">O-antigen ligase family protein</fullName>
    </submittedName>
</protein>
<dbReference type="PANTHER" id="PTHR37422:SF17">
    <property type="entry name" value="O-ANTIGEN LIGASE"/>
    <property type="match status" value="1"/>
</dbReference>
<reference evidence="7 8" key="1">
    <citation type="submission" date="2022-06" db="EMBL/GenBank/DDBJ databases">
        <authorList>
            <person name="Xuan X."/>
        </authorList>
    </citation>
    <scope>NUCLEOTIDE SEQUENCE [LARGE SCALE GENOMIC DNA]</scope>
    <source>
        <strain evidence="7 8">2V75</strain>
    </source>
</reference>
<keyword evidence="4 5" id="KW-0472">Membrane</keyword>
<feature type="transmembrane region" description="Helical" evidence="5">
    <location>
        <begin position="376"/>
        <end position="394"/>
    </location>
</feature>
<feature type="transmembrane region" description="Helical" evidence="5">
    <location>
        <begin position="88"/>
        <end position="104"/>
    </location>
</feature>
<evidence type="ECO:0000313" key="7">
    <source>
        <dbReference type="EMBL" id="MCO5724233.1"/>
    </source>
</evidence>
<feature type="transmembrane region" description="Helical" evidence="5">
    <location>
        <begin position="400"/>
        <end position="416"/>
    </location>
</feature>
<dbReference type="Proteomes" id="UP001206312">
    <property type="component" value="Unassembled WGS sequence"/>
</dbReference>
<dbReference type="Pfam" id="PF04932">
    <property type="entry name" value="Wzy_C"/>
    <property type="match status" value="1"/>
</dbReference>
<comment type="subcellular location">
    <subcellularLocation>
        <location evidence="1">Membrane</location>
        <topology evidence="1">Multi-pass membrane protein</topology>
    </subcellularLocation>
</comment>
<feature type="transmembrane region" description="Helical" evidence="5">
    <location>
        <begin position="156"/>
        <end position="173"/>
    </location>
</feature>